<feature type="chain" id="PRO_5045697231" description="Tat pathway signal sequence domain protein" evidence="1">
    <location>
        <begin position="31"/>
        <end position="127"/>
    </location>
</feature>
<evidence type="ECO:0008006" key="4">
    <source>
        <dbReference type="Google" id="ProtNLM"/>
    </source>
</evidence>
<dbReference type="PROSITE" id="PS51318">
    <property type="entry name" value="TAT"/>
    <property type="match status" value="1"/>
</dbReference>
<name>A0ABX3F2N8_ACTNA</name>
<reference evidence="2 3" key="1">
    <citation type="submission" date="2016-12" db="EMBL/GenBank/DDBJ databases">
        <title>Genomic comparison of strains in the 'Actinomyces naeslundii' group.</title>
        <authorList>
            <person name="Mughal S.R."/>
            <person name="Do T."/>
            <person name="Gilbert S.C."/>
            <person name="Witherden E.A."/>
            <person name="Didelot X."/>
            <person name="Beighton D."/>
        </authorList>
    </citation>
    <scope>NUCLEOTIDE SEQUENCE [LARGE SCALE GENOMIC DNA]</scope>
    <source>
        <strain evidence="2 3">WE6B-3</strain>
    </source>
</reference>
<dbReference type="RefSeq" id="WP_075409823.1">
    <property type="nucleotide sequence ID" value="NZ_MSKX01000015.1"/>
</dbReference>
<comment type="caution">
    <text evidence="2">The sequence shown here is derived from an EMBL/GenBank/DDBJ whole genome shotgun (WGS) entry which is preliminary data.</text>
</comment>
<sequence>MQLTKRNLIKTAAIGSVFVGALALAAPASAEDFGPTDYGTGNLAEVSYNDEQDYFCAKATTWSGASIRIKPYVEGRGPTHDDYIFYGQTKCYFLTKAYEDSEYYYEVGPGGLIVPRVFWYPKVSFTT</sequence>
<evidence type="ECO:0000313" key="3">
    <source>
        <dbReference type="Proteomes" id="UP000186781"/>
    </source>
</evidence>
<evidence type="ECO:0000313" key="2">
    <source>
        <dbReference type="EMBL" id="OLO84262.1"/>
    </source>
</evidence>
<gene>
    <name evidence="2" type="ORF">BKH13_04690</name>
</gene>
<feature type="signal peptide" evidence="1">
    <location>
        <begin position="1"/>
        <end position="30"/>
    </location>
</feature>
<evidence type="ECO:0000256" key="1">
    <source>
        <dbReference type="SAM" id="SignalP"/>
    </source>
</evidence>
<dbReference type="InterPro" id="IPR006311">
    <property type="entry name" value="TAT_signal"/>
</dbReference>
<protein>
    <recommendedName>
        <fullName evidence="4">Tat pathway signal sequence domain protein</fullName>
    </recommendedName>
</protein>
<keyword evidence="3" id="KW-1185">Reference proteome</keyword>
<proteinExistence type="predicted"/>
<accession>A0ABX3F2N8</accession>
<dbReference type="Proteomes" id="UP000186781">
    <property type="component" value="Unassembled WGS sequence"/>
</dbReference>
<dbReference type="EMBL" id="MSKX01000015">
    <property type="protein sequence ID" value="OLO84262.1"/>
    <property type="molecule type" value="Genomic_DNA"/>
</dbReference>
<organism evidence="2 3">
    <name type="scientific">Actinomyces naeslundii</name>
    <dbReference type="NCBI Taxonomy" id="1655"/>
    <lineage>
        <taxon>Bacteria</taxon>
        <taxon>Bacillati</taxon>
        <taxon>Actinomycetota</taxon>
        <taxon>Actinomycetes</taxon>
        <taxon>Actinomycetales</taxon>
        <taxon>Actinomycetaceae</taxon>
        <taxon>Actinomyces</taxon>
    </lineage>
</organism>
<keyword evidence="1" id="KW-0732">Signal</keyword>